<name>A0A2S3XBK8_PSEPU</name>
<proteinExistence type="predicted"/>
<gene>
    <name evidence="2" type="ORF">BGP82_00615</name>
</gene>
<dbReference type="Pfam" id="PF15428">
    <property type="entry name" value="Imm26"/>
    <property type="match status" value="1"/>
</dbReference>
<dbReference type="InterPro" id="IPR029278">
    <property type="entry name" value="Imm26"/>
</dbReference>
<evidence type="ECO:0000256" key="1">
    <source>
        <dbReference type="SAM" id="MobiDB-lite"/>
    </source>
</evidence>
<dbReference type="RefSeq" id="WP_103462535.1">
    <property type="nucleotide sequence ID" value="NZ_CP047152.1"/>
</dbReference>
<organism evidence="2 3">
    <name type="scientific">Pseudomonas putida</name>
    <name type="common">Arthrobacter siderocapsulatus</name>
    <dbReference type="NCBI Taxonomy" id="303"/>
    <lineage>
        <taxon>Bacteria</taxon>
        <taxon>Pseudomonadati</taxon>
        <taxon>Pseudomonadota</taxon>
        <taxon>Gammaproteobacteria</taxon>
        <taxon>Pseudomonadales</taxon>
        <taxon>Pseudomonadaceae</taxon>
        <taxon>Pseudomonas</taxon>
    </lineage>
</organism>
<feature type="region of interest" description="Disordered" evidence="1">
    <location>
        <begin position="190"/>
        <end position="221"/>
    </location>
</feature>
<evidence type="ECO:0000313" key="3">
    <source>
        <dbReference type="Proteomes" id="UP000237378"/>
    </source>
</evidence>
<protein>
    <submittedName>
        <fullName evidence="2">Cytoplasmic protein</fullName>
    </submittedName>
</protein>
<dbReference type="EMBL" id="MING01000019">
    <property type="protein sequence ID" value="POG12994.1"/>
    <property type="molecule type" value="Genomic_DNA"/>
</dbReference>
<dbReference type="Proteomes" id="UP000237378">
    <property type="component" value="Unassembled WGS sequence"/>
</dbReference>
<accession>A0A2S3XBK8</accession>
<dbReference type="AlphaFoldDB" id="A0A2S3XBK8"/>
<evidence type="ECO:0000313" key="2">
    <source>
        <dbReference type="EMBL" id="POG12994.1"/>
    </source>
</evidence>
<comment type="caution">
    <text evidence="2">The sequence shown here is derived from an EMBL/GenBank/DDBJ whole genome shotgun (WGS) entry which is preliminary data.</text>
</comment>
<reference evidence="2 3" key="1">
    <citation type="submission" date="2016-08" db="EMBL/GenBank/DDBJ databases">
        <authorList>
            <person name="Seilhamer J.J."/>
        </authorList>
    </citation>
    <scope>NUCLEOTIDE SEQUENCE [LARGE SCALE GENOMIC DNA]</scope>
    <source>
        <strain evidence="2 3">KH-18-2</strain>
    </source>
</reference>
<sequence length="221" mass="24984">MGWWNAPNQTELIIGDIPLDRIGNLLEELQEIYLESLGRRPTIDEVQYMIELSLKINGPGLFHELQISSANHEDFLVRKNKAVKYSAGDVVAFKIDEKLYGFARLIKKIELGYVSEIYSETAASPSEGLSVINKIKKFPAILDTFSLLEMGEGEWCVVGNAKGENDEKVERLRFVFGTAPYDLKSIDVNENEQKISEDDSTGLPPYEQMGDEDVKELFEDD</sequence>
<reference evidence="2 3" key="2">
    <citation type="submission" date="2018-03" db="EMBL/GenBank/DDBJ databases">
        <title>Draft genome of Pseudomonas putida strain KH-18-2.</title>
        <authorList>
            <person name="Yoshizawa S."/>
            <person name="Khan N.H."/>
            <person name="Nishimura M."/>
            <person name="Chiura H.X."/>
            <person name="Ogura Y."/>
            <person name="Hayashi T."/>
            <person name="Kogure K."/>
        </authorList>
    </citation>
    <scope>NUCLEOTIDE SEQUENCE [LARGE SCALE GENOMIC DNA]</scope>
    <source>
        <strain evidence="2 3">KH-18-2</strain>
    </source>
</reference>
<feature type="compositionally biased region" description="Acidic residues" evidence="1">
    <location>
        <begin position="209"/>
        <end position="221"/>
    </location>
</feature>